<keyword evidence="8" id="KW-1185">Reference proteome</keyword>
<dbReference type="GO" id="GO:0016407">
    <property type="term" value="F:acetyltransferase activity"/>
    <property type="evidence" value="ECO:0007669"/>
    <property type="project" value="TreeGrafter"/>
</dbReference>
<keyword evidence="4" id="KW-1133">Transmembrane helix</keyword>
<accession>A0A540KEE5</accession>
<dbReference type="GO" id="GO:0009834">
    <property type="term" value="P:plant-type secondary cell wall biogenesis"/>
    <property type="evidence" value="ECO:0007669"/>
    <property type="project" value="TreeGrafter"/>
</dbReference>
<keyword evidence="5" id="KW-0472">Membrane</keyword>
<organism evidence="7 8">
    <name type="scientific">Malus baccata</name>
    <name type="common">Siberian crab apple</name>
    <name type="synonym">Pyrus baccata</name>
    <dbReference type="NCBI Taxonomy" id="106549"/>
    <lineage>
        <taxon>Eukaryota</taxon>
        <taxon>Viridiplantae</taxon>
        <taxon>Streptophyta</taxon>
        <taxon>Embryophyta</taxon>
        <taxon>Tracheophyta</taxon>
        <taxon>Spermatophyta</taxon>
        <taxon>Magnoliopsida</taxon>
        <taxon>eudicotyledons</taxon>
        <taxon>Gunneridae</taxon>
        <taxon>Pentapetalae</taxon>
        <taxon>rosids</taxon>
        <taxon>fabids</taxon>
        <taxon>Rosales</taxon>
        <taxon>Rosaceae</taxon>
        <taxon>Amygdaloideae</taxon>
        <taxon>Maleae</taxon>
        <taxon>Malus</taxon>
    </lineage>
</organism>
<proteinExistence type="inferred from homology"/>
<dbReference type="Proteomes" id="UP000315295">
    <property type="component" value="Unassembled WGS sequence"/>
</dbReference>
<protein>
    <recommendedName>
        <fullName evidence="6">Trichome birefringence-like C-terminal domain-containing protein</fullName>
    </recommendedName>
</protein>
<dbReference type="GO" id="GO:0045492">
    <property type="term" value="P:xylan biosynthetic process"/>
    <property type="evidence" value="ECO:0007669"/>
    <property type="project" value="TreeGrafter"/>
</dbReference>
<dbReference type="STRING" id="106549.A0A540KEE5"/>
<dbReference type="GO" id="GO:0016020">
    <property type="term" value="C:membrane"/>
    <property type="evidence" value="ECO:0007669"/>
    <property type="project" value="UniProtKB-SubCell"/>
</dbReference>
<keyword evidence="3" id="KW-0812">Transmembrane</keyword>
<evidence type="ECO:0000313" key="7">
    <source>
        <dbReference type="EMBL" id="TQD72603.1"/>
    </source>
</evidence>
<comment type="caution">
    <text evidence="7">The sequence shown here is derived from an EMBL/GenBank/DDBJ whole genome shotgun (WGS) entry which is preliminary data.</text>
</comment>
<name>A0A540KEE5_MALBA</name>
<comment type="subcellular location">
    <subcellularLocation>
        <location evidence="1">Membrane</location>
    </subcellularLocation>
</comment>
<dbReference type="PANTHER" id="PTHR13533">
    <property type="entry name" value="N-ACETYLNEURAMINATE 9-O-ACETYLTRANSFERASE"/>
    <property type="match status" value="1"/>
</dbReference>
<evidence type="ECO:0000313" key="8">
    <source>
        <dbReference type="Proteomes" id="UP000315295"/>
    </source>
</evidence>
<evidence type="ECO:0000259" key="6">
    <source>
        <dbReference type="Pfam" id="PF13839"/>
    </source>
</evidence>
<evidence type="ECO:0000256" key="1">
    <source>
        <dbReference type="ARBA" id="ARBA00004370"/>
    </source>
</evidence>
<feature type="domain" description="Trichome birefringence-like C-terminal" evidence="6">
    <location>
        <begin position="3"/>
        <end position="175"/>
    </location>
</feature>
<gene>
    <name evidence="7" type="ORF">C1H46_041861</name>
</gene>
<evidence type="ECO:0000256" key="3">
    <source>
        <dbReference type="ARBA" id="ARBA00022692"/>
    </source>
</evidence>
<sequence>MEEFEGSKFLKRMQHKTLAFVGDSLGRQQFQSLMCMIRGGKERHDVIDVGPEYGIVQARGDVRPSGWAYRFPSTNTTILYSWSSTLCDLQPIDASNPATHYAMHLDRPPAFLRQYIHKLNVLVLNTGHHWNRGKLKANRWVMHLGGVRNTDRKIAVIWKAKNVTVHSIINWVNSQLP</sequence>
<dbReference type="InterPro" id="IPR026057">
    <property type="entry name" value="TBL_C"/>
</dbReference>
<dbReference type="Pfam" id="PF13839">
    <property type="entry name" value="PC-Esterase"/>
    <property type="match status" value="1"/>
</dbReference>
<evidence type="ECO:0000256" key="2">
    <source>
        <dbReference type="ARBA" id="ARBA00007727"/>
    </source>
</evidence>
<dbReference type="AlphaFoldDB" id="A0A540KEE5"/>
<evidence type="ECO:0000256" key="5">
    <source>
        <dbReference type="ARBA" id="ARBA00023136"/>
    </source>
</evidence>
<comment type="similarity">
    <text evidence="2">Belongs to the PC-esterase family. TBL subfamily.</text>
</comment>
<evidence type="ECO:0000256" key="4">
    <source>
        <dbReference type="ARBA" id="ARBA00022989"/>
    </source>
</evidence>
<dbReference type="EMBL" id="VIEB01001383">
    <property type="protein sequence ID" value="TQD72603.1"/>
    <property type="molecule type" value="Genomic_DNA"/>
</dbReference>
<reference evidence="7 8" key="1">
    <citation type="journal article" date="2019" name="G3 (Bethesda)">
        <title>Sequencing of a Wild Apple (Malus baccata) Genome Unravels the Differences Between Cultivated and Wild Apple Species Regarding Disease Resistance and Cold Tolerance.</title>
        <authorList>
            <person name="Chen X."/>
        </authorList>
    </citation>
    <scope>NUCLEOTIDE SEQUENCE [LARGE SCALE GENOMIC DNA]</scope>
    <source>
        <strain evidence="8">cv. Shandingzi</strain>
        <tissue evidence="7">Leaves</tissue>
    </source>
</reference>
<dbReference type="PANTHER" id="PTHR13533:SF32">
    <property type="entry name" value="PROTEIN TRICHOME BIREFRINGENCE-LIKE 14"/>
    <property type="match status" value="1"/>
</dbReference>
<dbReference type="GO" id="GO:0010411">
    <property type="term" value="P:xyloglucan metabolic process"/>
    <property type="evidence" value="ECO:0007669"/>
    <property type="project" value="TreeGrafter"/>
</dbReference>
<dbReference type="GO" id="GO:0005794">
    <property type="term" value="C:Golgi apparatus"/>
    <property type="evidence" value="ECO:0007669"/>
    <property type="project" value="TreeGrafter"/>
</dbReference>